<reference evidence="2 3" key="2">
    <citation type="submission" date="2020-04" db="EMBL/GenBank/DDBJ databases">
        <title>Genome sequencing and assembly of multiple isolates from the Colletotrichum gloeosporioides species complex.</title>
        <authorList>
            <person name="Gan P."/>
            <person name="Shirasu K."/>
        </authorList>
    </citation>
    <scope>NUCLEOTIDE SEQUENCE [LARGE SCALE GENOMIC DNA]</scope>
    <source>
        <strain evidence="2 3">Nara gc5</strain>
    </source>
</reference>
<keyword evidence="1" id="KW-0732">Signal</keyword>
<name>A0A7J6JFE0_COLFN</name>
<dbReference type="EMBL" id="ANPB02000002">
    <property type="protein sequence ID" value="KAF4488359.1"/>
    <property type="molecule type" value="Genomic_DNA"/>
</dbReference>
<dbReference type="RefSeq" id="XP_031878870.1">
    <property type="nucleotide sequence ID" value="XM_032024526.1"/>
</dbReference>
<dbReference type="InParanoid" id="A0A7J6JFE0"/>
<keyword evidence="3" id="KW-1185">Reference proteome</keyword>
<gene>
    <name evidence="2" type="ORF">CGGC5_v004420</name>
</gene>
<proteinExistence type="predicted"/>
<dbReference type="Proteomes" id="UP000011096">
    <property type="component" value="Unassembled WGS sequence"/>
</dbReference>
<feature type="signal peptide" evidence="1">
    <location>
        <begin position="1"/>
        <end position="17"/>
    </location>
</feature>
<evidence type="ECO:0000313" key="3">
    <source>
        <dbReference type="Proteomes" id="UP000011096"/>
    </source>
</evidence>
<accession>A0A7J6JFE0</accession>
<evidence type="ECO:0000313" key="2">
    <source>
        <dbReference type="EMBL" id="KAF4488359.1"/>
    </source>
</evidence>
<feature type="chain" id="PRO_5029678251" evidence="1">
    <location>
        <begin position="18"/>
        <end position="67"/>
    </location>
</feature>
<dbReference type="OrthoDB" id="4837440at2759"/>
<protein>
    <submittedName>
        <fullName evidence="2">Uncharacterized protein</fullName>
    </submittedName>
</protein>
<dbReference type="GeneID" id="43608695"/>
<reference evidence="2 3" key="1">
    <citation type="submission" date="2012-08" db="EMBL/GenBank/DDBJ databases">
        <authorList>
            <person name="Gan P.H.P."/>
            <person name="Ikeda K."/>
            <person name="Irieda H."/>
            <person name="Narusaka M."/>
            <person name="O'Connell R.J."/>
            <person name="Narusaka Y."/>
            <person name="Takano Y."/>
            <person name="Kubo Y."/>
            <person name="Shirasu K."/>
        </authorList>
    </citation>
    <scope>NUCLEOTIDE SEQUENCE [LARGE SCALE GENOMIC DNA]</scope>
    <source>
        <strain evidence="2 3">Nara gc5</strain>
    </source>
</reference>
<comment type="caution">
    <text evidence="2">The sequence shown here is derived from an EMBL/GenBank/DDBJ whole genome shotgun (WGS) entry which is preliminary data.</text>
</comment>
<sequence>MRAVNTLIALLAATVAARFDGPCVDVECGTARTNCEADGMICVPFPSVDLEKRKGCTCSSSLTTVSI</sequence>
<organism evidence="2 3">
    <name type="scientific">Colletotrichum fructicola (strain Nara gc5)</name>
    <name type="common">Anthracnose fungus</name>
    <name type="synonym">Colletotrichum gloeosporioides (strain Nara gc5)</name>
    <dbReference type="NCBI Taxonomy" id="1213859"/>
    <lineage>
        <taxon>Eukaryota</taxon>
        <taxon>Fungi</taxon>
        <taxon>Dikarya</taxon>
        <taxon>Ascomycota</taxon>
        <taxon>Pezizomycotina</taxon>
        <taxon>Sordariomycetes</taxon>
        <taxon>Hypocreomycetidae</taxon>
        <taxon>Glomerellales</taxon>
        <taxon>Glomerellaceae</taxon>
        <taxon>Colletotrichum</taxon>
        <taxon>Colletotrichum gloeosporioides species complex</taxon>
    </lineage>
</organism>
<evidence type="ECO:0000256" key="1">
    <source>
        <dbReference type="SAM" id="SignalP"/>
    </source>
</evidence>
<dbReference type="AlphaFoldDB" id="A0A7J6JFE0"/>